<protein>
    <submittedName>
        <fullName evidence="2">Uncharacterized protein</fullName>
    </submittedName>
</protein>
<keyword evidence="3" id="KW-1185">Reference proteome</keyword>
<sequence length="80" mass="9124">MGKVHYRDAARKRSVKLNSRSNPTKKTYAEINKSESKNLPKYNKPDRNESVEVSIRNLLDGTPQQKLKKLCSMGSDKKMG</sequence>
<evidence type="ECO:0000313" key="2">
    <source>
        <dbReference type="EMBL" id="OLY84427.1"/>
    </source>
</evidence>
<evidence type="ECO:0000256" key="1">
    <source>
        <dbReference type="SAM" id="MobiDB-lite"/>
    </source>
</evidence>
<dbReference type="AlphaFoldDB" id="A0A1R0H5L0"/>
<proteinExistence type="predicted"/>
<name>A0A1R0H5L0_9FUNG</name>
<feature type="compositionally biased region" description="Basic and acidic residues" evidence="1">
    <location>
        <begin position="1"/>
        <end position="11"/>
    </location>
</feature>
<feature type="compositionally biased region" description="Basic and acidic residues" evidence="1">
    <location>
        <begin position="32"/>
        <end position="49"/>
    </location>
</feature>
<comment type="caution">
    <text evidence="2">The sequence shown here is derived from an EMBL/GenBank/DDBJ whole genome shotgun (WGS) entry which is preliminary data.</text>
</comment>
<dbReference type="EMBL" id="LSSL01000501">
    <property type="protein sequence ID" value="OLY84427.1"/>
    <property type="molecule type" value="Genomic_DNA"/>
</dbReference>
<reference evidence="2 3" key="1">
    <citation type="journal article" date="2016" name="Mol. Biol. Evol.">
        <title>Genome-Wide Survey of Gut Fungi (Harpellales) Reveals the First Horizontally Transferred Ubiquitin Gene from a Mosquito Host.</title>
        <authorList>
            <person name="Wang Y."/>
            <person name="White M.M."/>
            <person name="Kvist S."/>
            <person name="Moncalvo J.M."/>
        </authorList>
    </citation>
    <scope>NUCLEOTIDE SEQUENCE [LARGE SCALE GENOMIC DNA]</scope>
    <source>
        <strain evidence="2 3">ALG-7-W6</strain>
    </source>
</reference>
<organism evidence="2 3">
    <name type="scientific">Smittium mucronatum</name>
    <dbReference type="NCBI Taxonomy" id="133383"/>
    <lineage>
        <taxon>Eukaryota</taxon>
        <taxon>Fungi</taxon>
        <taxon>Fungi incertae sedis</taxon>
        <taxon>Zoopagomycota</taxon>
        <taxon>Kickxellomycotina</taxon>
        <taxon>Harpellomycetes</taxon>
        <taxon>Harpellales</taxon>
        <taxon>Legeriomycetaceae</taxon>
        <taxon>Smittium</taxon>
    </lineage>
</organism>
<gene>
    <name evidence="2" type="ORF">AYI68_g1412</name>
</gene>
<feature type="region of interest" description="Disordered" evidence="1">
    <location>
        <begin position="1"/>
        <end position="49"/>
    </location>
</feature>
<dbReference type="Proteomes" id="UP000187455">
    <property type="component" value="Unassembled WGS sequence"/>
</dbReference>
<feature type="compositionally biased region" description="Polar residues" evidence="1">
    <location>
        <begin position="16"/>
        <end position="25"/>
    </location>
</feature>
<accession>A0A1R0H5L0</accession>
<evidence type="ECO:0000313" key="3">
    <source>
        <dbReference type="Proteomes" id="UP000187455"/>
    </source>
</evidence>